<dbReference type="Proteomes" id="UP001497472">
    <property type="component" value="Unassembled WGS sequence"/>
</dbReference>
<dbReference type="AlphaFoldDB" id="A0AAV1JFR1"/>
<proteinExistence type="predicted"/>
<dbReference type="EMBL" id="CAVLEF010000010">
    <property type="protein sequence ID" value="CAK1548354.1"/>
    <property type="molecule type" value="Genomic_DNA"/>
</dbReference>
<evidence type="ECO:0000313" key="1">
    <source>
        <dbReference type="EMBL" id="CAK1548354.1"/>
    </source>
</evidence>
<gene>
    <name evidence="1" type="ORF">LNINA_LOCUS7758</name>
</gene>
<accession>A0AAV1JFR1</accession>
<sequence>MMFHLDCKWITCILRARLTKFSLEPSLDRKTNITLRSENRARRRLGAFIHTPADVTIICDAGTHRTLQKTTS</sequence>
<reference evidence="1 2" key="1">
    <citation type="submission" date="2023-11" db="EMBL/GenBank/DDBJ databases">
        <authorList>
            <person name="Okamura Y."/>
        </authorList>
    </citation>
    <scope>NUCLEOTIDE SEQUENCE [LARGE SCALE GENOMIC DNA]</scope>
</reference>
<evidence type="ECO:0000313" key="2">
    <source>
        <dbReference type="Proteomes" id="UP001497472"/>
    </source>
</evidence>
<protein>
    <submittedName>
        <fullName evidence="1">Uncharacterized protein</fullName>
    </submittedName>
</protein>
<keyword evidence="2" id="KW-1185">Reference proteome</keyword>
<name>A0AAV1JFR1_9NEOP</name>
<comment type="caution">
    <text evidence="1">The sequence shown here is derived from an EMBL/GenBank/DDBJ whole genome shotgun (WGS) entry which is preliminary data.</text>
</comment>
<organism evidence="1 2">
    <name type="scientific">Leptosia nina</name>
    <dbReference type="NCBI Taxonomy" id="320188"/>
    <lineage>
        <taxon>Eukaryota</taxon>
        <taxon>Metazoa</taxon>
        <taxon>Ecdysozoa</taxon>
        <taxon>Arthropoda</taxon>
        <taxon>Hexapoda</taxon>
        <taxon>Insecta</taxon>
        <taxon>Pterygota</taxon>
        <taxon>Neoptera</taxon>
        <taxon>Endopterygota</taxon>
        <taxon>Lepidoptera</taxon>
        <taxon>Glossata</taxon>
        <taxon>Ditrysia</taxon>
        <taxon>Papilionoidea</taxon>
        <taxon>Pieridae</taxon>
        <taxon>Pierinae</taxon>
        <taxon>Leptosia</taxon>
    </lineage>
</organism>